<feature type="compositionally biased region" description="Basic and acidic residues" evidence="1">
    <location>
        <begin position="54"/>
        <end position="66"/>
    </location>
</feature>
<dbReference type="AlphaFoldDB" id="A0AAE1P6Y5"/>
<accession>A0AAE1P6Y5</accession>
<feature type="compositionally biased region" description="Basic and acidic residues" evidence="1">
    <location>
        <begin position="107"/>
        <end position="117"/>
    </location>
</feature>
<proteinExistence type="predicted"/>
<feature type="region of interest" description="Disordered" evidence="1">
    <location>
        <begin position="54"/>
        <end position="128"/>
    </location>
</feature>
<keyword evidence="3" id="KW-1185">Reference proteome</keyword>
<evidence type="ECO:0000313" key="2">
    <source>
        <dbReference type="EMBL" id="KAK4301822.1"/>
    </source>
</evidence>
<evidence type="ECO:0000256" key="1">
    <source>
        <dbReference type="SAM" id="MobiDB-lite"/>
    </source>
</evidence>
<feature type="compositionally biased region" description="Gly residues" evidence="1">
    <location>
        <begin position="91"/>
        <end position="103"/>
    </location>
</feature>
<dbReference type="EMBL" id="JAWZYT010002822">
    <property type="protein sequence ID" value="KAK4301822.1"/>
    <property type="molecule type" value="Genomic_DNA"/>
</dbReference>
<protein>
    <submittedName>
        <fullName evidence="2">Uncharacterized protein</fullName>
    </submittedName>
</protein>
<evidence type="ECO:0000313" key="3">
    <source>
        <dbReference type="Proteomes" id="UP001292094"/>
    </source>
</evidence>
<gene>
    <name evidence="2" type="ORF">Pmani_026057</name>
</gene>
<dbReference type="Proteomes" id="UP001292094">
    <property type="component" value="Unassembled WGS sequence"/>
</dbReference>
<sequence length="128" mass="14051">MLQPGEDCSCIRCSELCYVNKACYSDLNNAHRVGKDRKEIMKLMMMTEGAKCQSRECQEGEEKALEGEDQTLEGQEQVLEGEESLGEAGISLGGAGESLGGGEESLVGERTDVERQPKYPCVTQQQLR</sequence>
<reference evidence="2" key="1">
    <citation type="submission" date="2023-11" db="EMBL/GenBank/DDBJ databases">
        <title>Genome assemblies of two species of porcelain crab, Petrolisthes cinctipes and Petrolisthes manimaculis (Anomura: Porcellanidae).</title>
        <authorList>
            <person name="Angst P."/>
        </authorList>
    </citation>
    <scope>NUCLEOTIDE SEQUENCE</scope>
    <source>
        <strain evidence="2">PB745_02</strain>
        <tissue evidence="2">Gill</tissue>
    </source>
</reference>
<comment type="caution">
    <text evidence="2">The sequence shown here is derived from an EMBL/GenBank/DDBJ whole genome shotgun (WGS) entry which is preliminary data.</text>
</comment>
<organism evidence="2 3">
    <name type="scientific">Petrolisthes manimaculis</name>
    <dbReference type="NCBI Taxonomy" id="1843537"/>
    <lineage>
        <taxon>Eukaryota</taxon>
        <taxon>Metazoa</taxon>
        <taxon>Ecdysozoa</taxon>
        <taxon>Arthropoda</taxon>
        <taxon>Crustacea</taxon>
        <taxon>Multicrustacea</taxon>
        <taxon>Malacostraca</taxon>
        <taxon>Eumalacostraca</taxon>
        <taxon>Eucarida</taxon>
        <taxon>Decapoda</taxon>
        <taxon>Pleocyemata</taxon>
        <taxon>Anomura</taxon>
        <taxon>Galatheoidea</taxon>
        <taxon>Porcellanidae</taxon>
        <taxon>Petrolisthes</taxon>
    </lineage>
</organism>
<name>A0AAE1P6Y5_9EUCA</name>